<reference evidence="3" key="1">
    <citation type="submission" date="2025-08" db="UniProtKB">
        <authorList>
            <consortium name="RefSeq"/>
        </authorList>
    </citation>
    <scope>IDENTIFICATION</scope>
</reference>
<feature type="compositionally biased region" description="Basic and acidic residues" evidence="1">
    <location>
        <begin position="40"/>
        <end position="51"/>
    </location>
</feature>
<sequence>MSSISSADDHYHWRHHTDPHQHSQQHYRPQHPHPQQQQHQYHDALESDNDSRVAGSQLVDSCLRVLQERGVVDNSDEPLIIGDHNFNDKRGDNDISYISTNLGYEPSHSPSPYNAPITDEMSDRDTPTSSNRHSMQSSGSGGGGGGDPKSPMELTKRTTQQTQQLVRIRCSSAALRGREMAPPYTDEFYKKGASWTT</sequence>
<dbReference type="Proteomes" id="UP000695022">
    <property type="component" value="Unplaced"/>
</dbReference>
<feature type="compositionally biased region" description="Polar residues" evidence="1">
    <location>
        <begin position="127"/>
        <end position="136"/>
    </location>
</feature>
<protein>
    <submittedName>
        <fullName evidence="3">DNA N6-methyl adenine demethylase-like</fullName>
    </submittedName>
</protein>
<feature type="region of interest" description="Disordered" evidence="1">
    <location>
        <begin position="97"/>
        <end position="165"/>
    </location>
</feature>
<proteinExistence type="predicted"/>
<dbReference type="GeneID" id="106819379"/>
<feature type="region of interest" description="Disordered" evidence="1">
    <location>
        <begin position="1"/>
        <end position="53"/>
    </location>
</feature>
<feature type="non-terminal residue" evidence="3">
    <location>
        <position position="197"/>
    </location>
</feature>
<keyword evidence="2" id="KW-1185">Reference proteome</keyword>
<name>A0ABM1F4Y4_PRICU</name>
<accession>A0ABM1F4Y4</accession>
<feature type="compositionally biased region" description="Polar residues" evidence="1">
    <location>
        <begin position="97"/>
        <end position="112"/>
    </location>
</feature>
<organism evidence="2 3">
    <name type="scientific">Priapulus caudatus</name>
    <name type="common">Priapulid worm</name>
    <dbReference type="NCBI Taxonomy" id="37621"/>
    <lineage>
        <taxon>Eukaryota</taxon>
        <taxon>Metazoa</taxon>
        <taxon>Ecdysozoa</taxon>
        <taxon>Scalidophora</taxon>
        <taxon>Priapulida</taxon>
        <taxon>Priapulimorpha</taxon>
        <taxon>Priapulimorphida</taxon>
        <taxon>Priapulidae</taxon>
        <taxon>Priapulus</taxon>
    </lineage>
</organism>
<feature type="compositionally biased region" description="Basic residues" evidence="1">
    <location>
        <begin position="22"/>
        <end position="31"/>
    </location>
</feature>
<evidence type="ECO:0000256" key="1">
    <source>
        <dbReference type="SAM" id="MobiDB-lite"/>
    </source>
</evidence>
<evidence type="ECO:0000313" key="3">
    <source>
        <dbReference type="RefSeq" id="XP_014679505.1"/>
    </source>
</evidence>
<evidence type="ECO:0000313" key="2">
    <source>
        <dbReference type="Proteomes" id="UP000695022"/>
    </source>
</evidence>
<feature type="compositionally biased region" description="Basic and acidic residues" evidence="1">
    <location>
        <begin position="7"/>
        <end position="21"/>
    </location>
</feature>
<dbReference type="RefSeq" id="XP_014679505.1">
    <property type="nucleotide sequence ID" value="XM_014824019.1"/>
</dbReference>
<gene>
    <name evidence="3" type="primary">LOC106819379</name>
</gene>